<sequence length="203" mass="23046">MKRLLLLVLLSSIVLSACSKGGEVDVSSRYGNTMDDFEVVDQNDETFTKADMDGKVYLVDFIFTNCTTVCPPMTHNMTSVVEDLEKDGVENYAILSFSVDPKRDTPEVLREYIDMYHINDLNADWTFVTGYDYEFIRKFSEKNFKTIVAPPPEGSDQITHGTSFYLVDENGKIIKDYSGVDSGDKRFPKEEIVSDIKKLTKNL</sequence>
<dbReference type="SUPFAM" id="SSF52833">
    <property type="entry name" value="Thioredoxin-like"/>
    <property type="match status" value="1"/>
</dbReference>
<feature type="disulfide bond" description="Redox-active" evidence="4">
    <location>
        <begin position="66"/>
        <end position="70"/>
    </location>
</feature>
<dbReference type="RefSeq" id="WP_068128116.1">
    <property type="nucleotide sequence ID" value="NZ_CP136964.1"/>
</dbReference>
<dbReference type="AlphaFoldDB" id="A0AAF1BSY0"/>
<accession>A0AAF1BSY0</accession>
<evidence type="ECO:0000313" key="8">
    <source>
        <dbReference type="Proteomes" id="UP000243626"/>
    </source>
</evidence>
<feature type="binding site" evidence="3">
    <location>
        <position position="66"/>
    </location>
    <ligand>
        <name>Cu cation</name>
        <dbReference type="ChEBI" id="CHEBI:23378"/>
    </ligand>
</feature>
<feature type="domain" description="Thioredoxin" evidence="6">
    <location>
        <begin position="28"/>
        <end position="201"/>
    </location>
</feature>
<dbReference type="PROSITE" id="PS51257">
    <property type="entry name" value="PROKAR_LIPOPROTEIN"/>
    <property type="match status" value="1"/>
</dbReference>
<feature type="signal peptide" evidence="5">
    <location>
        <begin position="1"/>
        <end position="17"/>
    </location>
</feature>
<dbReference type="InterPro" id="IPR013766">
    <property type="entry name" value="Thioredoxin_domain"/>
</dbReference>
<dbReference type="EMBL" id="CP136964">
    <property type="protein sequence ID" value="WOS96367.1"/>
    <property type="molecule type" value="Genomic_DNA"/>
</dbReference>
<evidence type="ECO:0000313" key="7">
    <source>
        <dbReference type="EMBL" id="WOS96367.1"/>
    </source>
</evidence>
<proteinExistence type="inferred from homology"/>
<dbReference type="KEGG" id="nmy:CJ229_001080"/>
<name>A0AAF1BSY0_9STAP</name>
<evidence type="ECO:0000256" key="4">
    <source>
        <dbReference type="PIRSR" id="PIRSR603782-2"/>
    </source>
</evidence>
<keyword evidence="3" id="KW-0479">Metal-binding</keyword>
<dbReference type="GO" id="GO:0046872">
    <property type="term" value="F:metal ion binding"/>
    <property type="evidence" value="ECO:0007669"/>
    <property type="project" value="UniProtKB-KW"/>
</dbReference>
<comment type="similarity">
    <text evidence="1">Belongs to the SCO1/2 family.</text>
</comment>
<dbReference type="Gene3D" id="3.40.30.10">
    <property type="entry name" value="Glutaredoxin"/>
    <property type="match status" value="1"/>
</dbReference>
<dbReference type="InterPro" id="IPR003782">
    <property type="entry name" value="SCO1/SenC"/>
</dbReference>
<evidence type="ECO:0000256" key="1">
    <source>
        <dbReference type="ARBA" id="ARBA00010996"/>
    </source>
</evidence>
<dbReference type="InterPro" id="IPR036249">
    <property type="entry name" value="Thioredoxin-like_sf"/>
</dbReference>
<feature type="binding site" evidence="3">
    <location>
        <position position="160"/>
    </location>
    <ligand>
        <name>Cu cation</name>
        <dbReference type="ChEBI" id="CHEBI:23378"/>
    </ligand>
</feature>
<evidence type="ECO:0000256" key="2">
    <source>
        <dbReference type="ARBA" id="ARBA00023008"/>
    </source>
</evidence>
<evidence type="ECO:0000256" key="3">
    <source>
        <dbReference type="PIRSR" id="PIRSR603782-1"/>
    </source>
</evidence>
<evidence type="ECO:0000259" key="6">
    <source>
        <dbReference type="PROSITE" id="PS51352"/>
    </source>
</evidence>
<reference evidence="8" key="1">
    <citation type="submission" date="2017-09" db="EMBL/GenBank/DDBJ databases">
        <title>Bacterial strain isolated from the female urinary microbiota.</title>
        <authorList>
            <person name="Thomas-White K."/>
            <person name="Kumar N."/>
            <person name="Forster S."/>
            <person name="Putonti C."/>
            <person name="Lawley T."/>
            <person name="Wolfe A.J."/>
        </authorList>
    </citation>
    <scope>NUCLEOTIDE SEQUENCE [LARGE SCALE GENOMIC DNA]</scope>
    <source>
        <strain evidence="8">UMB0959</strain>
    </source>
</reference>
<keyword evidence="8" id="KW-1185">Reference proteome</keyword>
<feature type="chain" id="PRO_5042078240" evidence="5">
    <location>
        <begin position="18"/>
        <end position="203"/>
    </location>
</feature>
<dbReference type="Pfam" id="PF02630">
    <property type="entry name" value="SCO1-SenC"/>
    <property type="match status" value="1"/>
</dbReference>
<keyword evidence="5" id="KW-0732">Signal</keyword>
<protein>
    <submittedName>
        <fullName evidence="7">SCO family protein</fullName>
    </submittedName>
</protein>
<feature type="binding site" evidence="3">
    <location>
        <position position="70"/>
    </location>
    <ligand>
        <name>Cu cation</name>
        <dbReference type="ChEBI" id="CHEBI:23378"/>
    </ligand>
</feature>
<dbReference type="PANTHER" id="PTHR12151">
    <property type="entry name" value="ELECTRON TRANSPORT PROTIN SCO1/SENC FAMILY MEMBER"/>
    <property type="match status" value="1"/>
</dbReference>
<dbReference type="CDD" id="cd02968">
    <property type="entry name" value="SCO"/>
    <property type="match status" value="1"/>
</dbReference>
<keyword evidence="4" id="KW-1015">Disulfide bond</keyword>
<gene>
    <name evidence="7" type="ORF">CJ229_001080</name>
</gene>
<dbReference type="PANTHER" id="PTHR12151:SF25">
    <property type="entry name" value="LINALOOL DEHYDRATASE_ISOMERASE DOMAIN-CONTAINING PROTEIN"/>
    <property type="match status" value="1"/>
</dbReference>
<evidence type="ECO:0000256" key="5">
    <source>
        <dbReference type="SAM" id="SignalP"/>
    </source>
</evidence>
<organism evidence="7 8">
    <name type="scientific">Nosocomiicoccus massiliensis</name>
    <dbReference type="NCBI Taxonomy" id="1232430"/>
    <lineage>
        <taxon>Bacteria</taxon>
        <taxon>Bacillati</taxon>
        <taxon>Bacillota</taxon>
        <taxon>Bacilli</taxon>
        <taxon>Bacillales</taxon>
        <taxon>Staphylococcaceae</taxon>
        <taxon>Nosocomiicoccus</taxon>
    </lineage>
</organism>
<dbReference type="PROSITE" id="PS51352">
    <property type="entry name" value="THIOREDOXIN_2"/>
    <property type="match status" value="1"/>
</dbReference>
<keyword evidence="2 3" id="KW-0186">Copper</keyword>
<dbReference type="Proteomes" id="UP000243626">
    <property type="component" value="Chromosome"/>
</dbReference>